<dbReference type="PROSITE" id="PS00041">
    <property type="entry name" value="HTH_ARAC_FAMILY_1"/>
    <property type="match status" value="1"/>
</dbReference>
<dbReference type="FunFam" id="1.10.10.60:FF:000132">
    <property type="entry name" value="AraC family transcriptional regulator"/>
    <property type="match status" value="1"/>
</dbReference>
<keyword evidence="1" id="KW-0678">Repressor</keyword>
<dbReference type="Gene3D" id="2.60.120.10">
    <property type="entry name" value="Jelly Rolls"/>
    <property type="match status" value="1"/>
</dbReference>
<dbReference type="InterPro" id="IPR009057">
    <property type="entry name" value="Homeodomain-like_sf"/>
</dbReference>
<keyword evidence="2" id="KW-0805">Transcription regulation</keyword>
<dbReference type="Proteomes" id="UP000031553">
    <property type="component" value="Unassembled WGS sequence"/>
</dbReference>
<dbReference type="Pfam" id="PF02311">
    <property type="entry name" value="AraC_binding"/>
    <property type="match status" value="1"/>
</dbReference>
<dbReference type="PROSITE" id="PS01124">
    <property type="entry name" value="HTH_ARAC_FAMILY_2"/>
    <property type="match status" value="1"/>
</dbReference>
<dbReference type="SUPFAM" id="SSF51182">
    <property type="entry name" value="RmlC-like cupins"/>
    <property type="match status" value="1"/>
</dbReference>
<feature type="domain" description="HTH araC/xylS-type" evidence="6">
    <location>
        <begin position="164"/>
        <end position="261"/>
    </location>
</feature>
<dbReference type="SUPFAM" id="SSF46689">
    <property type="entry name" value="Homeodomain-like"/>
    <property type="match status" value="1"/>
</dbReference>
<dbReference type="InterPro" id="IPR018062">
    <property type="entry name" value="HTH_AraC-typ_CS"/>
</dbReference>
<evidence type="ECO:0000256" key="3">
    <source>
        <dbReference type="ARBA" id="ARBA00023125"/>
    </source>
</evidence>
<dbReference type="InterPro" id="IPR003313">
    <property type="entry name" value="AraC-bd"/>
</dbReference>
<dbReference type="GO" id="GO:0043565">
    <property type="term" value="F:sequence-specific DNA binding"/>
    <property type="evidence" value="ECO:0007669"/>
    <property type="project" value="InterPro"/>
</dbReference>
<dbReference type="InterPro" id="IPR014710">
    <property type="entry name" value="RmlC-like_jellyroll"/>
</dbReference>
<evidence type="ECO:0000256" key="2">
    <source>
        <dbReference type="ARBA" id="ARBA00023015"/>
    </source>
</evidence>
<accession>A0A0N0MET4</accession>
<dbReference type="EMBL" id="JUFX02000191">
    <property type="protein sequence ID" value="KPH86826.1"/>
    <property type="molecule type" value="Genomic_DNA"/>
</dbReference>
<dbReference type="SMART" id="SM00342">
    <property type="entry name" value="HTH_ARAC"/>
    <property type="match status" value="1"/>
</dbReference>
<dbReference type="Pfam" id="PF12833">
    <property type="entry name" value="HTH_18"/>
    <property type="match status" value="1"/>
</dbReference>
<evidence type="ECO:0000256" key="1">
    <source>
        <dbReference type="ARBA" id="ARBA00022491"/>
    </source>
</evidence>
<keyword evidence="5" id="KW-0804">Transcription</keyword>
<dbReference type="GO" id="GO:0003700">
    <property type="term" value="F:DNA-binding transcription factor activity"/>
    <property type="evidence" value="ECO:0007669"/>
    <property type="project" value="InterPro"/>
</dbReference>
<dbReference type="PANTHER" id="PTHR11019">
    <property type="entry name" value="HTH-TYPE TRANSCRIPTIONAL REGULATOR NIMR"/>
    <property type="match status" value="1"/>
</dbReference>
<dbReference type="InterPro" id="IPR011051">
    <property type="entry name" value="RmlC_Cupin_sf"/>
</dbReference>
<gene>
    <name evidence="7" type="ORF">GLUCOINTEAF2_0202532</name>
</gene>
<dbReference type="Gene3D" id="1.10.10.60">
    <property type="entry name" value="Homeodomain-like"/>
    <property type="match status" value="2"/>
</dbReference>
<keyword evidence="4" id="KW-0010">Activator</keyword>
<dbReference type="PANTHER" id="PTHR11019:SF159">
    <property type="entry name" value="TRANSCRIPTIONAL REGULATOR-RELATED"/>
    <property type="match status" value="1"/>
</dbReference>
<evidence type="ECO:0000256" key="5">
    <source>
        <dbReference type="ARBA" id="ARBA00023163"/>
    </source>
</evidence>
<sequence length="270" mass="29931">MHAKPFCFLSEDTAPSCGAPWLSGSPVRQTNRRTTELHVHGRGQIFVVESGVMAVTIQNSYWLIGPGQLLWLPSGCVHEARSHGAIAGWSLYITAGRCSSVAHKPFLADCTRLLMAQVERLSQNAKGAAWQDSFTRLAESFWDEFLSIPRHSVSLPFPEDARLKRVAEALSATPADPRGQQEWADMAGMSLRSFIRHFTADTGMQFSVWRQRLRILNAQERLARRERVTDVAAAVGYESLGAFAAAFRKSTGYSPSAYVQRCRVGTTDPM</sequence>
<evidence type="ECO:0000313" key="8">
    <source>
        <dbReference type="Proteomes" id="UP000031553"/>
    </source>
</evidence>
<dbReference type="OrthoDB" id="9804543at2"/>
<comment type="caution">
    <text evidence="7">The sequence shown here is derived from an EMBL/GenBank/DDBJ whole genome shotgun (WGS) entry which is preliminary data.</text>
</comment>
<protein>
    <submittedName>
        <fullName evidence="7">Transcriptional regulator AraC</fullName>
    </submittedName>
</protein>
<evidence type="ECO:0000259" key="6">
    <source>
        <dbReference type="PROSITE" id="PS01124"/>
    </source>
</evidence>
<dbReference type="PRINTS" id="PR00032">
    <property type="entry name" value="HTHARAC"/>
</dbReference>
<evidence type="ECO:0000313" key="7">
    <source>
        <dbReference type="EMBL" id="KPH86826.1"/>
    </source>
</evidence>
<dbReference type="RefSeq" id="WP_082084804.1">
    <property type="nucleotide sequence ID" value="NZ_JUFX02000191.1"/>
</dbReference>
<reference evidence="7 8" key="1">
    <citation type="submission" date="2015-07" db="EMBL/GenBank/DDBJ databases">
        <title>Draft Genome Sequence of Komagataeibacter intermedius Strain AF2, Isolated from Kombucha Tea.</title>
        <authorList>
            <person name="Santos R.A."/>
            <person name="Berretta A.A."/>
            <person name="Barud H.S."/>
            <person name="Ribeiro S.J."/>
            <person name="Gonzalez-Garcia L.N."/>
            <person name="Zucchi T.D."/>
            <person name="Goldman G.H."/>
            <person name="Riano-Pachon D.M."/>
        </authorList>
    </citation>
    <scope>NUCLEOTIDE SEQUENCE [LARGE SCALE GENOMIC DNA]</scope>
    <source>
        <strain evidence="7 8">AF2</strain>
    </source>
</reference>
<dbReference type="InterPro" id="IPR018060">
    <property type="entry name" value="HTH_AraC"/>
</dbReference>
<name>A0A0N0MET4_9PROT</name>
<evidence type="ECO:0000256" key="4">
    <source>
        <dbReference type="ARBA" id="ARBA00023159"/>
    </source>
</evidence>
<keyword evidence="3" id="KW-0238">DNA-binding</keyword>
<proteinExistence type="predicted"/>
<dbReference type="AlphaFoldDB" id="A0A0N0MET4"/>
<organism evidence="7 8">
    <name type="scientific">Komagataeibacter intermedius AF2</name>
    <dbReference type="NCBI Taxonomy" id="1458464"/>
    <lineage>
        <taxon>Bacteria</taxon>
        <taxon>Pseudomonadati</taxon>
        <taxon>Pseudomonadota</taxon>
        <taxon>Alphaproteobacteria</taxon>
        <taxon>Acetobacterales</taxon>
        <taxon>Acetobacteraceae</taxon>
        <taxon>Komagataeibacter</taxon>
    </lineage>
</organism>
<dbReference type="InterPro" id="IPR020449">
    <property type="entry name" value="Tscrpt_reg_AraC-type_HTH"/>
</dbReference>